<feature type="compositionally biased region" description="Polar residues" evidence="1">
    <location>
        <begin position="139"/>
        <end position="150"/>
    </location>
</feature>
<accession>K0TEZ4</accession>
<feature type="region of interest" description="Disordered" evidence="1">
    <location>
        <begin position="1"/>
        <end position="217"/>
    </location>
</feature>
<protein>
    <recommendedName>
        <fullName evidence="4">WSC domain-containing protein</fullName>
    </recommendedName>
</protein>
<evidence type="ECO:0000256" key="1">
    <source>
        <dbReference type="SAM" id="MobiDB-lite"/>
    </source>
</evidence>
<feature type="compositionally biased region" description="Basic and acidic residues" evidence="1">
    <location>
        <begin position="71"/>
        <end position="82"/>
    </location>
</feature>
<evidence type="ECO:0000313" key="3">
    <source>
        <dbReference type="Proteomes" id="UP000266841"/>
    </source>
</evidence>
<dbReference type="AlphaFoldDB" id="K0TEZ4"/>
<reference evidence="2 3" key="1">
    <citation type="journal article" date="2012" name="Genome Biol.">
        <title>Genome and low-iron response of an oceanic diatom adapted to chronic iron limitation.</title>
        <authorList>
            <person name="Lommer M."/>
            <person name="Specht M."/>
            <person name="Roy A.S."/>
            <person name="Kraemer L."/>
            <person name="Andreson R."/>
            <person name="Gutowska M.A."/>
            <person name="Wolf J."/>
            <person name="Bergner S.V."/>
            <person name="Schilhabel M.B."/>
            <person name="Klostermeier U.C."/>
            <person name="Beiko R.G."/>
            <person name="Rosenstiel P."/>
            <person name="Hippler M."/>
            <person name="Laroche J."/>
        </authorList>
    </citation>
    <scope>NUCLEOTIDE SEQUENCE [LARGE SCALE GENOMIC DNA]</scope>
    <source>
        <strain evidence="2 3">CCMP1005</strain>
    </source>
</reference>
<comment type="caution">
    <text evidence="2">The sequence shown here is derived from an EMBL/GenBank/DDBJ whole genome shotgun (WGS) entry which is preliminary data.</text>
</comment>
<feature type="compositionally biased region" description="Low complexity" evidence="1">
    <location>
        <begin position="177"/>
        <end position="189"/>
    </location>
</feature>
<feature type="compositionally biased region" description="Polar residues" evidence="1">
    <location>
        <begin position="380"/>
        <end position="389"/>
    </location>
</feature>
<proteinExistence type="predicted"/>
<sequence length="681" mass="71382">MERITDDLAPPPQPNNNESFHRPEQNKCNNAPPLPPSLVEDEKAKAKIELSQAGGAEQGRKFNPTVGSKTVKSEGRLDKFRNDASTSQATHLKDVVQHGSNRYSSREGVEQCSDIDSGPMSTSTLDGGDQKRLNKLTSHHPSVSSKGSQRLTDEELSSSNQTSLEHCADGDSGPADLSLNSSKLSLSTLMQSRSSLERCTDGDAGPSSAHTDPAAEKMNHSSIAFRSFAGSSMNSFLSEGSIGQEMGVDSVGSTNGGDDGRGGNDVSIEAARGASEDIEASQMQTAEITAEVQVTSSGDGVAPLEAFLVGEGPRGDDLILGVGAKPGEDEVAKSALLFVARLLSPSASPAMNDTVIVQTEIINRVIIASLAPSVSLYPTASPISSNPTRSIPDDELTRPMNTEGPSGLFQVGDGGLSAQPEEQIDATPTFAYIGEGACVDEYSNVYDSIRYSPVSSASKCEKKCVSLDTDSVALVGFGYWNWSSLRQCFCFIRDGLVASDSPGNIEDKCPPDADVCVSTASGSGGVVMSSNKSGVEQKCYRNPNFTSQPTTPRPTTSQPSPSPTNLPITAAPVNVEGFALVGLGSCQDSDAGLYDSIQFSATSTLSCQDLCVEFIDGLVGYHYASVGRCYCNLDNGYLTGNTGFGNCPPGAQCLSGNDGSGPVEFSSGRDTIVCYKSNNFA</sequence>
<feature type="compositionally biased region" description="Low complexity" evidence="1">
    <location>
        <begin position="546"/>
        <end position="559"/>
    </location>
</feature>
<dbReference type="Proteomes" id="UP000266841">
    <property type="component" value="Unassembled WGS sequence"/>
</dbReference>
<keyword evidence="3" id="KW-1185">Reference proteome</keyword>
<organism evidence="2 3">
    <name type="scientific">Thalassiosira oceanica</name>
    <name type="common">Marine diatom</name>
    <dbReference type="NCBI Taxonomy" id="159749"/>
    <lineage>
        <taxon>Eukaryota</taxon>
        <taxon>Sar</taxon>
        <taxon>Stramenopiles</taxon>
        <taxon>Ochrophyta</taxon>
        <taxon>Bacillariophyta</taxon>
        <taxon>Coscinodiscophyceae</taxon>
        <taxon>Thalassiosirophycidae</taxon>
        <taxon>Thalassiosirales</taxon>
        <taxon>Thalassiosiraceae</taxon>
        <taxon>Thalassiosira</taxon>
    </lineage>
</organism>
<evidence type="ECO:0008006" key="4">
    <source>
        <dbReference type="Google" id="ProtNLM"/>
    </source>
</evidence>
<gene>
    <name evidence="2" type="ORF">THAOC_00883</name>
</gene>
<dbReference type="EMBL" id="AGNL01001058">
    <property type="protein sequence ID" value="EJK77293.1"/>
    <property type="molecule type" value="Genomic_DNA"/>
</dbReference>
<feature type="region of interest" description="Disordered" evidence="1">
    <location>
        <begin position="542"/>
        <end position="568"/>
    </location>
</feature>
<evidence type="ECO:0000313" key="2">
    <source>
        <dbReference type="EMBL" id="EJK77293.1"/>
    </source>
</evidence>
<feature type="region of interest" description="Disordered" evidence="1">
    <location>
        <begin position="380"/>
        <end position="405"/>
    </location>
</feature>
<name>K0TEZ4_THAOC</name>
<feature type="region of interest" description="Disordered" evidence="1">
    <location>
        <begin position="245"/>
        <end position="267"/>
    </location>
</feature>